<reference evidence="3" key="1">
    <citation type="submission" date="2012-08" db="EMBL/GenBank/DDBJ databases">
        <title>Comparative genomics of metastatic and non-metastatic Leishmania guyanensis provides insights into polygenic factors involved in Leishmania RNA virus infection.</title>
        <authorList>
            <person name="Smith D."/>
            <person name="Hertz-Fowler C."/>
            <person name="Martin R."/>
            <person name="Dickens N."/>
            <person name="Fasel N."/>
            <person name="Falquet L."/>
            <person name="Beverley S."/>
            <person name="Zangger H."/>
            <person name="Calderon-Copete S."/>
            <person name="Mottram J."/>
            <person name="Xenarios I."/>
        </authorList>
    </citation>
    <scope>NUCLEOTIDE SEQUENCE</scope>
    <source>
        <strain evidence="3">MHOM/BR/75/M4147/SSU:IR2SAT-LUC</strain>
    </source>
</reference>
<evidence type="ECO:0000259" key="2">
    <source>
        <dbReference type="PROSITE" id="PS50969"/>
    </source>
</evidence>
<dbReference type="Pfam" id="PF03031">
    <property type="entry name" value="NIF"/>
    <property type="match status" value="1"/>
</dbReference>
<dbReference type="InterPro" id="IPR036412">
    <property type="entry name" value="HAD-like_sf"/>
</dbReference>
<dbReference type="FunFam" id="3.40.50.1000:FF:000282">
    <property type="entry name" value="TFIIF-stimulated CTD phosphatase, putative"/>
    <property type="match status" value="1"/>
</dbReference>
<keyword evidence="1" id="KW-0809">Transit peptide</keyword>
<dbReference type="SMART" id="SM00577">
    <property type="entry name" value="CPDc"/>
    <property type="match status" value="1"/>
</dbReference>
<dbReference type="InterPro" id="IPR004274">
    <property type="entry name" value="FCP1_dom"/>
</dbReference>
<dbReference type="SUPFAM" id="SSF56784">
    <property type="entry name" value="HAD-like"/>
    <property type="match status" value="1"/>
</dbReference>
<organism evidence="3">
    <name type="scientific">Leishmania guyanensis</name>
    <dbReference type="NCBI Taxonomy" id="5670"/>
    <lineage>
        <taxon>Eukaryota</taxon>
        <taxon>Discoba</taxon>
        <taxon>Euglenozoa</taxon>
        <taxon>Kinetoplastea</taxon>
        <taxon>Metakinetoplastina</taxon>
        <taxon>Trypanosomatida</taxon>
        <taxon>Trypanosomatidae</taxon>
        <taxon>Leishmaniinae</taxon>
        <taxon>Leishmania</taxon>
        <taxon>Leishmania guyanensis species complex</taxon>
    </lineage>
</organism>
<dbReference type="EMBL" id="CALQ01001158">
    <property type="protein sequence ID" value="CCM16799.1"/>
    <property type="molecule type" value="Genomic_DNA"/>
</dbReference>
<feature type="transmembrane region" description="Helical" evidence="1">
    <location>
        <begin position="141"/>
        <end position="160"/>
    </location>
</feature>
<dbReference type="InterPro" id="IPR050365">
    <property type="entry name" value="TIM50"/>
</dbReference>
<comment type="subcellular location">
    <subcellularLocation>
        <location evidence="1">Mitochondrion inner membrane</location>
        <topology evidence="1">Single-pass membrane protein</topology>
    </subcellularLocation>
</comment>
<keyword evidence="1" id="KW-0812">Transmembrane</keyword>
<name>A0A1E1IZQ3_LEIGU</name>
<keyword evidence="1" id="KW-0472">Membrane</keyword>
<evidence type="ECO:0000256" key="1">
    <source>
        <dbReference type="RuleBase" id="RU365079"/>
    </source>
</evidence>
<dbReference type="InterPro" id="IPR023214">
    <property type="entry name" value="HAD_sf"/>
</dbReference>
<comment type="similarity">
    <text evidence="1">Belongs to the TIM50 family.</text>
</comment>
<keyword evidence="1" id="KW-0496">Mitochondrion</keyword>
<keyword evidence="1" id="KW-1133">Transmembrane helix</keyword>
<keyword evidence="1" id="KW-0811">Translocation</keyword>
<dbReference type="GO" id="GO:0015031">
    <property type="term" value="P:protein transport"/>
    <property type="evidence" value="ECO:0007669"/>
    <property type="project" value="UniProtKB-KW"/>
</dbReference>
<dbReference type="PANTHER" id="PTHR12210">
    <property type="entry name" value="DULLARD PROTEIN PHOSPHATASE"/>
    <property type="match status" value="1"/>
</dbReference>
<proteinExistence type="inferred from homology"/>
<dbReference type="AlphaFoldDB" id="A0A1E1IZQ3"/>
<protein>
    <recommendedName>
        <fullName evidence="1">Mitochondrial import inner membrane translocase subunit TIM50</fullName>
    </recommendedName>
</protein>
<feature type="domain" description="FCP1 homology" evidence="2">
    <location>
        <begin position="179"/>
        <end position="332"/>
    </location>
</feature>
<gene>
    <name evidence="3" type="primary">LgM4147LRVhigh.27.01460.00280</name>
    <name evidence="3" type="ORF">BN36_2742990</name>
</gene>
<dbReference type="GO" id="GO:0005744">
    <property type="term" value="C:TIM23 mitochondrial import inner membrane translocase complex"/>
    <property type="evidence" value="ECO:0007669"/>
    <property type="project" value="UniProtKB-UniRule"/>
</dbReference>
<comment type="subunit">
    <text evidence="1">Component of the TIM23 complex.</text>
</comment>
<dbReference type="PROSITE" id="PS50969">
    <property type="entry name" value="FCP1"/>
    <property type="match status" value="1"/>
</dbReference>
<keyword evidence="1" id="KW-0813">Transport</keyword>
<accession>A0A1E1IZQ3</accession>
<sequence>MYRRSCVLLVSFGSWTPFGPPDRSGDVSGAKPRFGDGGSAPRDLFQRMALHRQSHYTVSAGGRGAASSSESLSASSSTARKKSYAEVAAGALGTASSAGRQEGVHMYANKENAWDGYTDDRFYGAKRFREYWQRMLADRGVRYYIFTIIVLMMAATAKLWQMQSLQREESGLLGPRKKQYRSRLTIVLDVDETIVSYGDKAFRLKAGLVPRPYLAELLDYLTSIDAEVVLWSASSERYMRQVLGVIDPTGVRVSQYLARGREWFTHDNYYEKNILWLKRPLENTLIIENRPLSVRNCNGNAILVDDFIRGEYMDTGQDYPANDHALRTIKNIVQDLETSGMSVPEYLANHKVRSRAIKEIPCHLAIRQLPEEIARGVFYFIGDKYKAKSDAT</sequence>
<dbReference type="Gene3D" id="3.40.50.1000">
    <property type="entry name" value="HAD superfamily/HAD-like"/>
    <property type="match status" value="1"/>
</dbReference>
<evidence type="ECO:0000313" key="3">
    <source>
        <dbReference type="EMBL" id="CCM16799.1"/>
    </source>
</evidence>
<comment type="function">
    <text evidence="1">Essential component of the TIM23 complex, a complex that mediates the translocation of transit peptide-containing proteins across the mitochondrial inner membrane.</text>
</comment>
<keyword evidence="1" id="KW-0653">Protein transport</keyword>